<dbReference type="GO" id="GO:0030527">
    <property type="term" value="F:structural constituent of chromatin"/>
    <property type="evidence" value="ECO:0007669"/>
    <property type="project" value="InterPro"/>
</dbReference>
<feature type="compositionally biased region" description="Low complexity" evidence="3">
    <location>
        <begin position="1"/>
        <end position="33"/>
    </location>
</feature>
<feature type="region of interest" description="Disordered" evidence="3">
    <location>
        <begin position="1"/>
        <end position="38"/>
    </location>
</feature>
<dbReference type="SUPFAM" id="SSF47729">
    <property type="entry name" value="IHF-like DNA-binding proteins"/>
    <property type="match status" value="1"/>
</dbReference>
<organism evidence="4 5">
    <name type="scientific">Fuscovulum blasticum DSM 2131</name>
    <dbReference type="NCBI Taxonomy" id="1188250"/>
    <lineage>
        <taxon>Bacteria</taxon>
        <taxon>Pseudomonadati</taxon>
        <taxon>Pseudomonadota</taxon>
        <taxon>Alphaproteobacteria</taxon>
        <taxon>Rhodobacterales</taxon>
        <taxon>Paracoccaceae</taxon>
        <taxon>Pseudogemmobacter</taxon>
    </lineage>
</organism>
<dbReference type="Pfam" id="PF00216">
    <property type="entry name" value="Bac_DNA_binding"/>
    <property type="match status" value="1"/>
</dbReference>
<protein>
    <recommendedName>
        <fullName evidence="6">DNA-binding protein</fullName>
    </recommendedName>
</protein>
<gene>
    <name evidence="4" type="ORF">C5F44_07090</name>
</gene>
<accession>A0A2T4JAV3</accession>
<feature type="compositionally biased region" description="Basic residues" evidence="3">
    <location>
        <begin position="114"/>
        <end position="124"/>
    </location>
</feature>
<name>A0A2T4JAV3_FUSBL</name>
<dbReference type="GO" id="GO:0003677">
    <property type="term" value="F:DNA binding"/>
    <property type="evidence" value="ECO:0007669"/>
    <property type="project" value="UniProtKB-KW"/>
</dbReference>
<dbReference type="AlphaFoldDB" id="A0A2T4JAV3"/>
<dbReference type="Proteomes" id="UP000241362">
    <property type="component" value="Unassembled WGS sequence"/>
</dbReference>
<evidence type="ECO:0000313" key="5">
    <source>
        <dbReference type="Proteomes" id="UP000241362"/>
    </source>
</evidence>
<evidence type="ECO:0000256" key="3">
    <source>
        <dbReference type="SAM" id="MobiDB-lite"/>
    </source>
</evidence>
<dbReference type="Gene3D" id="4.10.520.10">
    <property type="entry name" value="IHF-like DNA-binding proteins"/>
    <property type="match status" value="1"/>
</dbReference>
<evidence type="ECO:0008006" key="6">
    <source>
        <dbReference type="Google" id="ProtNLM"/>
    </source>
</evidence>
<feature type="region of interest" description="Disordered" evidence="3">
    <location>
        <begin position="106"/>
        <end position="139"/>
    </location>
</feature>
<sequence>MAPTTKKPAAAKAAAKPVRAKPAAKPAATAAAAKKVDDTPVVRVRGPSLRIKGLVDQVTEATGVKKKDVKAVVEATLAALGDALGRSEELNLPGFGRSRVARTVEKDGASHLTLKIRRGPHKKRENNDNDALADDGEDS</sequence>
<proteinExistence type="inferred from homology"/>
<dbReference type="InterPro" id="IPR000119">
    <property type="entry name" value="Hist_DNA-bd"/>
</dbReference>
<evidence type="ECO:0000256" key="2">
    <source>
        <dbReference type="ARBA" id="ARBA00023125"/>
    </source>
</evidence>
<comment type="caution">
    <text evidence="4">The sequence shown here is derived from an EMBL/GenBank/DDBJ whole genome shotgun (WGS) entry which is preliminary data.</text>
</comment>
<dbReference type="RefSeq" id="WP_107672814.1">
    <property type="nucleotide sequence ID" value="NZ_PZKE01000005.1"/>
</dbReference>
<keyword evidence="5" id="KW-1185">Reference proteome</keyword>
<dbReference type="EMBL" id="PZKE01000005">
    <property type="protein sequence ID" value="PTE15040.1"/>
    <property type="molecule type" value="Genomic_DNA"/>
</dbReference>
<keyword evidence="2" id="KW-0238">DNA-binding</keyword>
<evidence type="ECO:0000256" key="1">
    <source>
        <dbReference type="ARBA" id="ARBA00010529"/>
    </source>
</evidence>
<dbReference type="InterPro" id="IPR010992">
    <property type="entry name" value="IHF-like_DNA-bd_dom_sf"/>
</dbReference>
<comment type="similarity">
    <text evidence="1">Belongs to the bacterial histone-like protein family.</text>
</comment>
<evidence type="ECO:0000313" key="4">
    <source>
        <dbReference type="EMBL" id="PTE15040.1"/>
    </source>
</evidence>
<reference evidence="4 5" key="1">
    <citation type="submission" date="2018-03" db="EMBL/GenBank/DDBJ databases">
        <title>Rhodobacter blasticus.</title>
        <authorList>
            <person name="Meyer T.E."/>
            <person name="Miller S."/>
            <person name="Lodha T."/>
            <person name="Gandham S."/>
            <person name="Chintalapati S."/>
            <person name="Chintalapati V.R."/>
        </authorList>
    </citation>
    <scope>NUCLEOTIDE SEQUENCE [LARGE SCALE GENOMIC DNA]</scope>
    <source>
        <strain evidence="4 5">DSM 2131</strain>
    </source>
</reference>